<dbReference type="InterPro" id="IPR012902">
    <property type="entry name" value="N_methyl_site"/>
</dbReference>
<organism evidence="3 4">
    <name type="scientific">candidate division CPR3 bacterium 4484_211</name>
    <dbReference type="NCBI Taxonomy" id="1968527"/>
    <lineage>
        <taxon>Bacteria</taxon>
        <taxon>Bacteria division CPR3</taxon>
    </lineage>
</organism>
<evidence type="ECO:0000256" key="1">
    <source>
        <dbReference type="SAM" id="Phobius"/>
    </source>
</evidence>
<reference evidence="4" key="1">
    <citation type="submission" date="2017-03" db="EMBL/GenBank/DDBJ databases">
        <title>Novel pathways for hydrocarbon cycling and metabolic interdependencies in hydrothermal sediment communities.</title>
        <authorList>
            <person name="Dombrowski N."/>
            <person name="Seitz K."/>
            <person name="Teske A."/>
            <person name="Baker B."/>
        </authorList>
    </citation>
    <scope>NUCLEOTIDE SEQUENCE [LARGE SCALE GENOMIC DNA]</scope>
</reference>
<evidence type="ECO:0000313" key="3">
    <source>
        <dbReference type="EMBL" id="OQX50644.1"/>
    </source>
</evidence>
<gene>
    <name evidence="3" type="ORF">B5M47_03580</name>
</gene>
<evidence type="ECO:0000313" key="4">
    <source>
        <dbReference type="Proteomes" id="UP000192520"/>
    </source>
</evidence>
<dbReference type="STRING" id="1968527.B5M47_03580"/>
<dbReference type="InterPro" id="IPR013545">
    <property type="entry name" value="T2SS_protein-GspG_C"/>
</dbReference>
<feature type="transmembrane region" description="Helical" evidence="1">
    <location>
        <begin position="20"/>
        <end position="40"/>
    </location>
</feature>
<protein>
    <recommendedName>
        <fullName evidence="2">Type II secretion system protein GspG C-terminal domain-containing protein</fullName>
    </recommendedName>
</protein>
<keyword evidence="1" id="KW-0472">Membrane</keyword>
<dbReference type="InterPro" id="IPR045584">
    <property type="entry name" value="Pilin-like"/>
</dbReference>
<proteinExistence type="predicted"/>
<dbReference type="PROSITE" id="PS00409">
    <property type="entry name" value="PROKAR_NTER_METHYL"/>
    <property type="match status" value="1"/>
</dbReference>
<feature type="domain" description="Type II secretion system protein GspG C-terminal" evidence="2">
    <location>
        <begin position="46"/>
        <end position="122"/>
    </location>
</feature>
<dbReference type="Pfam" id="PF08334">
    <property type="entry name" value="T2SSG"/>
    <property type="match status" value="1"/>
</dbReference>
<dbReference type="AlphaFoldDB" id="A0A1W9NX26"/>
<dbReference type="Proteomes" id="UP000192520">
    <property type="component" value="Unassembled WGS sequence"/>
</dbReference>
<name>A0A1W9NX26_UNCC3</name>
<keyword evidence="1" id="KW-1133">Transmembrane helix</keyword>
<dbReference type="PANTHER" id="PTHR30093">
    <property type="entry name" value="GENERAL SECRETION PATHWAY PROTEIN G"/>
    <property type="match status" value="1"/>
</dbReference>
<accession>A0A1W9NX26</accession>
<sequence length="206" mass="22620">MLYLRLMWEGKFSSRGFTLVELLLVVGLLGILSTVALVAVDPGARIAQARDVQRKADLRQIANALDTYYIDHEEYPHPCALVQGFGECASANLSQWPAELNVLLEEGYLKTLAADPVNNAFASVFQTNGLSYFYVSWDDPSVGAVAGKYYILGAFLERDDDPLMLGNLGGGLSRPKWPDCSTDIGFDGRAYLLRSYQCPNDPEGSL</sequence>
<keyword evidence="1" id="KW-0812">Transmembrane</keyword>
<dbReference type="Pfam" id="PF07963">
    <property type="entry name" value="N_methyl"/>
    <property type="match status" value="1"/>
</dbReference>
<dbReference type="NCBIfam" id="TIGR02532">
    <property type="entry name" value="IV_pilin_GFxxxE"/>
    <property type="match status" value="1"/>
</dbReference>
<evidence type="ECO:0000259" key="2">
    <source>
        <dbReference type="Pfam" id="PF08334"/>
    </source>
</evidence>
<dbReference type="Gene3D" id="3.30.700.10">
    <property type="entry name" value="Glycoprotein, Type 4 Pilin"/>
    <property type="match status" value="1"/>
</dbReference>
<comment type="caution">
    <text evidence="3">The sequence shown here is derived from an EMBL/GenBank/DDBJ whole genome shotgun (WGS) entry which is preliminary data.</text>
</comment>
<dbReference type="SUPFAM" id="SSF54523">
    <property type="entry name" value="Pili subunits"/>
    <property type="match status" value="1"/>
</dbReference>
<dbReference type="EMBL" id="MZGJ01000027">
    <property type="protein sequence ID" value="OQX50644.1"/>
    <property type="molecule type" value="Genomic_DNA"/>
</dbReference>